<dbReference type="EMBL" id="BARW01000165">
    <property type="protein sequence ID" value="GAI60461.1"/>
    <property type="molecule type" value="Genomic_DNA"/>
</dbReference>
<reference evidence="1" key="1">
    <citation type="journal article" date="2014" name="Front. Microbiol.">
        <title>High frequency of phylogenetically diverse reductive dehalogenase-homologous genes in deep subseafloor sedimentary metagenomes.</title>
        <authorList>
            <person name="Kawai M."/>
            <person name="Futagami T."/>
            <person name="Toyoda A."/>
            <person name="Takaki Y."/>
            <person name="Nishi S."/>
            <person name="Hori S."/>
            <person name="Arai W."/>
            <person name="Tsubouchi T."/>
            <person name="Morono Y."/>
            <person name="Uchiyama I."/>
            <person name="Ito T."/>
            <person name="Fujiyama A."/>
            <person name="Inagaki F."/>
            <person name="Takami H."/>
        </authorList>
    </citation>
    <scope>NUCLEOTIDE SEQUENCE</scope>
    <source>
        <strain evidence="1">Expedition CK06-06</strain>
    </source>
</reference>
<protein>
    <submittedName>
        <fullName evidence="1">Uncharacterized protein</fullName>
    </submittedName>
</protein>
<gene>
    <name evidence="1" type="ORF">S12H4_00979</name>
</gene>
<proteinExistence type="predicted"/>
<name>X1R074_9ZZZZ</name>
<evidence type="ECO:0000313" key="1">
    <source>
        <dbReference type="EMBL" id="GAI60461.1"/>
    </source>
</evidence>
<comment type="caution">
    <text evidence="1">The sequence shown here is derived from an EMBL/GenBank/DDBJ whole genome shotgun (WGS) entry which is preliminary data.</text>
</comment>
<accession>X1R074</accession>
<sequence>MNLAYYDAKSRHMHPNRESFDGMTPDDVRQFVPLLQLHAIEEGDPFDGFDLLIAWEDSPSTFLSVFTLGDAPPGLLTKDLLDTILTQARAQ</sequence>
<dbReference type="AlphaFoldDB" id="X1R074"/>
<organism evidence="1">
    <name type="scientific">marine sediment metagenome</name>
    <dbReference type="NCBI Taxonomy" id="412755"/>
    <lineage>
        <taxon>unclassified sequences</taxon>
        <taxon>metagenomes</taxon>
        <taxon>ecological metagenomes</taxon>
    </lineage>
</organism>